<evidence type="ECO:0000256" key="1">
    <source>
        <dbReference type="ARBA" id="ARBA00012513"/>
    </source>
</evidence>
<reference evidence="11 12" key="1">
    <citation type="submission" date="2019-02" db="EMBL/GenBank/DDBJ databases">
        <title>Deep-cultivation of Planctomycetes and their phenomic and genomic characterization uncovers novel biology.</title>
        <authorList>
            <person name="Wiegand S."/>
            <person name="Jogler M."/>
            <person name="Boedeker C."/>
            <person name="Pinto D."/>
            <person name="Vollmers J."/>
            <person name="Rivas-Marin E."/>
            <person name="Kohn T."/>
            <person name="Peeters S.H."/>
            <person name="Heuer A."/>
            <person name="Rast P."/>
            <person name="Oberbeckmann S."/>
            <person name="Bunk B."/>
            <person name="Jeske O."/>
            <person name="Meyerdierks A."/>
            <person name="Storesund J.E."/>
            <person name="Kallscheuer N."/>
            <person name="Luecker S."/>
            <person name="Lage O.M."/>
            <person name="Pohl T."/>
            <person name="Merkel B.J."/>
            <person name="Hornburger P."/>
            <person name="Mueller R.-W."/>
            <person name="Bruemmer F."/>
            <person name="Labrenz M."/>
            <person name="Spormann A.M."/>
            <person name="Op den Camp H."/>
            <person name="Overmann J."/>
            <person name="Amann R."/>
            <person name="Jetten M.S.M."/>
            <person name="Mascher T."/>
            <person name="Medema M.H."/>
            <person name="Devos D.P."/>
            <person name="Kaster A.-K."/>
            <person name="Ovreas L."/>
            <person name="Rohde M."/>
            <person name="Galperin M.Y."/>
            <person name="Jogler C."/>
        </authorList>
    </citation>
    <scope>NUCLEOTIDE SEQUENCE [LARGE SCALE GENOMIC DNA]</scope>
    <source>
        <strain evidence="11 12">Pan216</strain>
    </source>
</reference>
<keyword evidence="2" id="KW-0723">Serine/threonine-protein kinase</keyword>
<evidence type="ECO:0000256" key="3">
    <source>
        <dbReference type="ARBA" id="ARBA00022679"/>
    </source>
</evidence>
<accession>A0A518B207</accession>
<evidence type="ECO:0000256" key="4">
    <source>
        <dbReference type="ARBA" id="ARBA00022741"/>
    </source>
</evidence>
<evidence type="ECO:0000256" key="8">
    <source>
        <dbReference type="SAM" id="MobiDB-lite"/>
    </source>
</evidence>
<evidence type="ECO:0000256" key="2">
    <source>
        <dbReference type="ARBA" id="ARBA00022527"/>
    </source>
</evidence>
<gene>
    <name evidence="11" type="primary">pknB_7</name>
    <name evidence="11" type="ORF">Pan216_18190</name>
</gene>
<dbReference type="SMART" id="SM00220">
    <property type="entry name" value="S_TKc"/>
    <property type="match status" value="1"/>
</dbReference>
<dbReference type="PANTHER" id="PTHR43289:SF6">
    <property type="entry name" value="SERINE_THREONINE-PROTEIN KINASE NEKL-3"/>
    <property type="match status" value="1"/>
</dbReference>
<dbReference type="PROSITE" id="PS50005">
    <property type="entry name" value="TPR"/>
    <property type="match status" value="1"/>
</dbReference>
<dbReference type="InterPro" id="IPR008271">
    <property type="entry name" value="Ser/Thr_kinase_AS"/>
</dbReference>
<keyword evidence="4" id="KW-0547">Nucleotide-binding</keyword>
<dbReference type="Proteomes" id="UP000317093">
    <property type="component" value="Chromosome"/>
</dbReference>
<dbReference type="InterPro" id="IPR041916">
    <property type="entry name" value="Anti_sigma_zinc_sf"/>
</dbReference>
<sequence length="902" mass="100718">MTNCRPDCPTDDQLRRFLAEELADDEQLRVGRLVERCESCQLRLDDLTQADAEQLIGDLPTQEQDSDPALEQLLSRMREEPPEERSGEESEEDDNRIEFPEPPTSEAPLGRLASYHIHKEIARGGSGVLFRAYDTRLGRTVALKVLKGELAAIETERARFIREARAAAALAHENVVTVHDVGSPPNFPPYLVMEYIDGETLSDRLGREGLIDPTTAAQIVRQAAKGVGAAHRQGIVHRDIKPSNIMLDRMTGQAKITDFGLARALESAAGVTREGVIAGTPAYMSPEQITNPSQVDGRSDVYALGVVLYELLTGEPPFRGVLRMTLLQAIHDDPRPPRRLNDRIPRDIETICLKAMSKEPSRRYVNVGALVDDLGRWLAGEPVLARPIGPVTRFARWCQRNPGVATLSVAVFMLLLTVTGVSVFAAVELAQSNAKTAKALEDSERSLQERNEQYRVVETILQDVIIEISNGLQELPDTHQFKQYMLNESLAGIRLQSGLDDSDRIDMLEAVAQIRIGEIFLSTGRTGDAAERFAQAVRISEELLETELASTPRESTDLDESRSAAKNDTLHVLSVAIGRLGDASAKAGDLQVAGKHYSEALAISRKYAEEFPDEVRAKWDLASACDRFGDIALETGKVDLAAKHFVEALMHQREILRQQEALVRQDDFESPQRNREALQKRRQMQRDVAVCYQKNGRVLLRLGHGGEARESFEQAHKYFVALSNEDPRGLTSARDLAASHVNLAELASLADDIEQTAAHLRTARELLEKLAKRDPKNVDLKHDLALISRELAARELQSRRYEDARTLALDAVRLTEELTRRDQPSIADQRELVLSYRTMAAISERMKEYRGEADQWDDRALQRLSVLLQADQAKKDANWKHWIESQVTKIKSIRNGASPREG</sequence>
<dbReference type="InterPro" id="IPR019734">
    <property type="entry name" value="TPR_rpt"/>
</dbReference>
<dbReference type="InterPro" id="IPR011990">
    <property type="entry name" value="TPR-like_helical_dom_sf"/>
</dbReference>
<keyword evidence="3 11" id="KW-0808">Transferase</keyword>
<dbReference type="Pfam" id="PF00069">
    <property type="entry name" value="Pkinase"/>
    <property type="match status" value="1"/>
</dbReference>
<dbReference type="Gene3D" id="3.30.200.20">
    <property type="entry name" value="Phosphorylase Kinase, domain 1"/>
    <property type="match status" value="1"/>
</dbReference>
<dbReference type="PANTHER" id="PTHR43289">
    <property type="entry name" value="MITOGEN-ACTIVATED PROTEIN KINASE KINASE KINASE 20-RELATED"/>
    <property type="match status" value="1"/>
</dbReference>
<keyword evidence="9" id="KW-0472">Membrane</keyword>
<dbReference type="InterPro" id="IPR000719">
    <property type="entry name" value="Prot_kinase_dom"/>
</dbReference>
<dbReference type="SUPFAM" id="SSF48452">
    <property type="entry name" value="TPR-like"/>
    <property type="match status" value="1"/>
</dbReference>
<proteinExistence type="predicted"/>
<feature type="repeat" description="TPR" evidence="7">
    <location>
        <begin position="510"/>
        <end position="543"/>
    </location>
</feature>
<evidence type="ECO:0000256" key="9">
    <source>
        <dbReference type="SAM" id="Phobius"/>
    </source>
</evidence>
<evidence type="ECO:0000256" key="6">
    <source>
        <dbReference type="ARBA" id="ARBA00022840"/>
    </source>
</evidence>
<dbReference type="EMBL" id="CP036279">
    <property type="protein sequence ID" value="QDU60966.1"/>
    <property type="molecule type" value="Genomic_DNA"/>
</dbReference>
<evidence type="ECO:0000256" key="5">
    <source>
        <dbReference type="ARBA" id="ARBA00022777"/>
    </source>
</evidence>
<evidence type="ECO:0000313" key="11">
    <source>
        <dbReference type="EMBL" id="QDU60966.1"/>
    </source>
</evidence>
<feature type="region of interest" description="Disordered" evidence="8">
    <location>
        <begin position="77"/>
        <end position="108"/>
    </location>
</feature>
<feature type="transmembrane region" description="Helical" evidence="9">
    <location>
        <begin position="403"/>
        <end position="427"/>
    </location>
</feature>
<dbReference type="PROSITE" id="PS50011">
    <property type="entry name" value="PROTEIN_KINASE_DOM"/>
    <property type="match status" value="1"/>
</dbReference>
<dbReference type="SMART" id="SM00028">
    <property type="entry name" value="TPR"/>
    <property type="match status" value="5"/>
</dbReference>
<dbReference type="Gene3D" id="1.25.40.10">
    <property type="entry name" value="Tetratricopeptide repeat domain"/>
    <property type="match status" value="2"/>
</dbReference>
<dbReference type="FunFam" id="1.10.510.10:FF:000021">
    <property type="entry name" value="Serine/threonine protein kinase"/>
    <property type="match status" value="1"/>
</dbReference>
<name>A0A518B207_9BACT</name>
<evidence type="ECO:0000256" key="7">
    <source>
        <dbReference type="PROSITE-ProRule" id="PRU00339"/>
    </source>
</evidence>
<organism evidence="11 12">
    <name type="scientific">Kolteria novifilia</name>
    <dbReference type="NCBI Taxonomy" id="2527975"/>
    <lineage>
        <taxon>Bacteria</taxon>
        <taxon>Pseudomonadati</taxon>
        <taxon>Planctomycetota</taxon>
        <taxon>Planctomycetia</taxon>
        <taxon>Kolteriales</taxon>
        <taxon>Kolteriaceae</taxon>
        <taxon>Kolteria</taxon>
    </lineage>
</organism>
<keyword evidence="5 11" id="KW-0418">Kinase</keyword>
<dbReference type="PROSITE" id="PS00108">
    <property type="entry name" value="PROTEIN_KINASE_ST"/>
    <property type="match status" value="1"/>
</dbReference>
<keyword evidence="7" id="KW-0802">TPR repeat</keyword>
<dbReference type="SUPFAM" id="SSF56112">
    <property type="entry name" value="Protein kinase-like (PK-like)"/>
    <property type="match status" value="1"/>
</dbReference>
<dbReference type="InterPro" id="IPR011009">
    <property type="entry name" value="Kinase-like_dom_sf"/>
</dbReference>
<keyword evidence="6" id="KW-0067">ATP-binding</keyword>
<dbReference type="GO" id="GO:0005524">
    <property type="term" value="F:ATP binding"/>
    <property type="evidence" value="ECO:0007669"/>
    <property type="project" value="UniProtKB-KW"/>
</dbReference>
<evidence type="ECO:0000259" key="10">
    <source>
        <dbReference type="PROSITE" id="PS50011"/>
    </source>
</evidence>
<evidence type="ECO:0000313" key="12">
    <source>
        <dbReference type="Proteomes" id="UP000317093"/>
    </source>
</evidence>
<protein>
    <recommendedName>
        <fullName evidence="1">non-specific serine/threonine protein kinase</fullName>
        <ecNumber evidence="1">2.7.11.1</ecNumber>
    </recommendedName>
</protein>
<feature type="domain" description="Protein kinase" evidence="10">
    <location>
        <begin position="115"/>
        <end position="378"/>
    </location>
</feature>
<dbReference type="CDD" id="cd14014">
    <property type="entry name" value="STKc_PknB_like"/>
    <property type="match status" value="1"/>
</dbReference>
<keyword evidence="9" id="KW-0812">Transmembrane</keyword>
<feature type="compositionally biased region" description="Basic and acidic residues" evidence="8">
    <location>
        <begin position="77"/>
        <end position="88"/>
    </location>
</feature>
<dbReference type="Gene3D" id="1.10.10.1320">
    <property type="entry name" value="Anti-sigma factor, zinc-finger domain"/>
    <property type="match status" value="1"/>
</dbReference>
<dbReference type="OrthoDB" id="6111975at2"/>
<dbReference type="AlphaFoldDB" id="A0A518B207"/>
<dbReference type="KEGG" id="knv:Pan216_18190"/>
<dbReference type="GO" id="GO:0004674">
    <property type="term" value="F:protein serine/threonine kinase activity"/>
    <property type="evidence" value="ECO:0007669"/>
    <property type="project" value="UniProtKB-KW"/>
</dbReference>
<keyword evidence="9" id="KW-1133">Transmembrane helix</keyword>
<dbReference type="EC" id="2.7.11.1" evidence="1"/>
<keyword evidence="12" id="KW-1185">Reference proteome</keyword>
<dbReference type="Gene3D" id="1.10.510.10">
    <property type="entry name" value="Transferase(Phosphotransferase) domain 1"/>
    <property type="match status" value="1"/>
</dbReference>